<accession>B7KCL3</accession>
<gene>
    <name evidence="2" type="ordered locus">PCC7424_3162</name>
</gene>
<reference evidence="3" key="1">
    <citation type="journal article" date="2011" name="MBio">
        <title>Novel metabolic attributes of the genus Cyanothece, comprising a group of unicellular nitrogen-fixing Cyanobacteria.</title>
        <authorList>
            <person name="Bandyopadhyay A."/>
            <person name="Elvitigala T."/>
            <person name="Welsh E."/>
            <person name="Stockel J."/>
            <person name="Liberton M."/>
            <person name="Min H."/>
            <person name="Sherman L.A."/>
            <person name="Pakrasi H.B."/>
        </authorList>
    </citation>
    <scope>NUCLEOTIDE SEQUENCE [LARGE SCALE GENOMIC DNA]</scope>
    <source>
        <strain evidence="3">PCC 7424</strain>
    </source>
</reference>
<feature type="domain" description="FHA" evidence="1">
    <location>
        <begin position="41"/>
        <end position="100"/>
    </location>
</feature>
<proteinExistence type="predicted"/>
<evidence type="ECO:0000259" key="1">
    <source>
        <dbReference type="PROSITE" id="PS50006"/>
    </source>
</evidence>
<dbReference type="KEGG" id="cyc:PCC7424_3162"/>
<dbReference type="Proteomes" id="UP000002384">
    <property type="component" value="Chromosome"/>
</dbReference>
<dbReference type="PROSITE" id="PS50006">
    <property type="entry name" value="FHA_DOMAIN"/>
    <property type="match status" value="1"/>
</dbReference>
<organism evidence="2 3">
    <name type="scientific">Gloeothece citriformis (strain PCC 7424)</name>
    <name type="common">Cyanothece sp. (strain PCC 7424)</name>
    <dbReference type="NCBI Taxonomy" id="65393"/>
    <lineage>
        <taxon>Bacteria</taxon>
        <taxon>Bacillati</taxon>
        <taxon>Cyanobacteriota</taxon>
        <taxon>Cyanophyceae</taxon>
        <taxon>Oscillatoriophycideae</taxon>
        <taxon>Chroococcales</taxon>
        <taxon>Aphanothecaceae</taxon>
        <taxon>Gloeothece</taxon>
        <taxon>Gloeothece citriformis</taxon>
    </lineage>
</organism>
<dbReference type="SUPFAM" id="SSF49879">
    <property type="entry name" value="SMAD/FHA domain"/>
    <property type="match status" value="1"/>
</dbReference>
<dbReference type="HOGENOM" id="CLU_128707_0_0_3"/>
<dbReference type="SMART" id="SM00240">
    <property type="entry name" value="FHA"/>
    <property type="match status" value="1"/>
</dbReference>
<dbReference type="AlphaFoldDB" id="B7KCL3"/>
<name>B7KCL3_GLOC7</name>
<dbReference type="EMBL" id="CP001291">
    <property type="protein sequence ID" value="ACK71564.1"/>
    <property type="molecule type" value="Genomic_DNA"/>
</dbReference>
<dbReference type="eggNOG" id="COG1716">
    <property type="taxonomic scope" value="Bacteria"/>
</dbReference>
<evidence type="ECO:0000313" key="2">
    <source>
        <dbReference type="EMBL" id="ACK71564.1"/>
    </source>
</evidence>
<dbReference type="InterPro" id="IPR000253">
    <property type="entry name" value="FHA_dom"/>
</dbReference>
<dbReference type="InterPro" id="IPR008984">
    <property type="entry name" value="SMAD_FHA_dom_sf"/>
</dbReference>
<dbReference type="Gene3D" id="2.60.200.20">
    <property type="match status" value="1"/>
</dbReference>
<dbReference type="Pfam" id="PF00498">
    <property type="entry name" value="FHA"/>
    <property type="match status" value="1"/>
</dbReference>
<sequence>MLQNCPPERMTDQAVQPEKEHCLIIQDDKGRRVVRLSQPVYSLGRFHDCDIRLRSQFVSRHHATLICCFTEEGESFYRIIDGDAKGKISSNGLRINGRKVLSYDLKHGDKIVFGPQVIAVYEYRQRDQFPTQPNNDPFDITLIDPAMMMSDDDEPTQL</sequence>
<dbReference type="STRING" id="65393.PCC7424_3162"/>
<evidence type="ECO:0000313" key="3">
    <source>
        <dbReference type="Proteomes" id="UP000002384"/>
    </source>
</evidence>
<keyword evidence="3" id="KW-1185">Reference proteome</keyword>
<protein>
    <submittedName>
        <fullName evidence="2">FHA domain containing protein</fullName>
    </submittedName>
</protein>